<feature type="compositionally biased region" description="Basic and acidic residues" evidence="1">
    <location>
        <begin position="93"/>
        <end position="105"/>
    </location>
</feature>
<dbReference type="EMBL" id="WIXE01017522">
    <property type="protein sequence ID" value="KAK5971658.1"/>
    <property type="molecule type" value="Genomic_DNA"/>
</dbReference>
<feature type="compositionally biased region" description="Basic and acidic residues" evidence="1">
    <location>
        <begin position="178"/>
        <end position="239"/>
    </location>
</feature>
<dbReference type="Pfam" id="PF18701">
    <property type="entry name" value="DUF5641"/>
    <property type="match status" value="1"/>
</dbReference>
<name>A0AAN8III9_TRICO</name>
<evidence type="ECO:0000256" key="1">
    <source>
        <dbReference type="SAM" id="MobiDB-lite"/>
    </source>
</evidence>
<feature type="region of interest" description="Disordered" evidence="1">
    <location>
        <begin position="93"/>
        <end position="141"/>
    </location>
</feature>
<evidence type="ECO:0000259" key="2">
    <source>
        <dbReference type="Pfam" id="PF18701"/>
    </source>
</evidence>
<dbReference type="AlphaFoldDB" id="A0AAN8III9"/>
<gene>
    <name evidence="3" type="ORF">GCK32_009859</name>
</gene>
<evidence type="ECO:0000313" key="3">
    <source>
        <dbReference type="EMBL" id="KAK5971658.1"/>
    </source>
</evidence>
<keyword evidence="4" id="KW-1185">Reference proteome</keyword>
<feature type="region of interest" description="Disordered" evidence="1">
    <location>
        <begin position="167"/>
        <end position="239"/>
    </location>
</feature>
<comment type="caution">
    <text evidence="3">The sequence shown here is derived from an EMBL/GenBank/DDBJ whole genome shotgun (WGS) entry which is preliminary data.</text>
</comment>
<organism evidence="3 4">
    <name type="scientific">Trichostrongylus colubriformis</name>
    <name type="common">Black scour worm</name>
    <dbReference type="NCBI Taxonomy" id="6319"/>
    <lineage>
        <taxon>Eukaryota</taxon>
        <taxon>Metazoa</taxon>
        <taxon>Ecdysozoa</taxon>
        <taxon>Nematoda</taxon>
        <taxon>Chromadorea</taxon>
        <taxon>Rhabditida</taxon>
        <taxon>Rhabditina</taxon>
        <taxon>Rhabditomorpha</taxon>
        <taxon>Strongyloidea</taxon>
        <taxon>Trichostrongylidae</taxon>
        <taxon>Trichostrongylus</taxon>
    </lineage>
</organism>
<accession>A0AAN8III9</accession>
<dbReference type="Proteomes" id="UP001331761">
    <property type="component" value="Unassembled WGS sequence"/>
</dbReference>
<reference evidence="3 4" key="1">
    <citation type="submission" date="2019-10" db="EMBL/GenBank/DDBJ databases">
        <title>Assembly and Annotation for the nematode Trichostrongylus colubriformis.</title>
        <authorList>
            <person name="Martin J."/>
        </authorList>
    </citation>
    <scope>NUCLEOTIDE SEQUENCE [LARGE SCALE GENOMIC DNA]</scope>
    <source>
        <strain evidence="3">G859</strain>
        <tissue evidence="3">Whole worm</tissue>
    </source>
</reference>
<sequence>MAALETSCKMTEKFWNVWREQYLTSLWEKHKLNVGRKKGCVQQSRKGALVLICETAIPRHSWKMGIIHERLIRRPINLLVPLELEDGISERRDVNTNTREKREDQATLSDRGNQEEQDPPEPRYNLRSRRKGGVTLESDEGMPYEICGNQLCMMVINPNIVENVTFPPEKNGPFLEKGGNKEQRDDHQRTKKSEDKELPPGERSFPQKEGNREQKGNHQRSERREDKESRERLQRTLEE</sequence>
<dbReference type="InterPro" id="IPR040676">
    <property type="entry name" value="DUF5641"/>
</dbReference>
<proteinExistence type="predicted"/>
<protein>
    <recommendedName>
        <fullName evidence="2">DUF5641 domain-containing protein</fullName>
    </recommendedName>
</protein>
<evidence type="ECO:0000313" key="4">
    <source>
        <dbReference type="Proteomes" id="UP001331761"/>
    </source>
</evidence>
<feature type="domain" description="DUF5641" evidence="2">
    <location>
        <begin position="8"/>
        <end position="69"/>
    </location>
</feature>